<evidence type="ECO:0000256" key="2">
    <source>
        <dbReference type="ARBA" id="ARBA00006275"/>
    </source>
</evidence>
<feature type="domain" description="RagB/SusD" evidence="6">
    <location>
        <begin position="287"/>
        <end position="405"/>
    </location>
</feature>
<feature type="domain" description="SusD-like N-terminal" evidence="7">
    <location>
        <begin position="14"/>
        <end position="197"/>
    </location>
</feature>
<organism evidence="8 9">
    <name type="scientific">Sphingobacterium paucimobilis HER1398</name>
    <dbReference type="NCBI Taxonomy" id="1346330"/>
    <lineage>
        <taxon>Bacteria</taxon>
        <taxon>Pseudomonadati</taxon>
        <taxon>Bacteroidota</taxon>
        <taxon>Sphingobacteriia</taxon>
        <taxon>Sphingobacteriales</taxon>
        <taxon>Sphingobacteriaceae</taxon>
        <taxon>Sphingobacterium</taxon>
    </lineage>
</organism>
<evidence type="ECO:0000256" key="1">
    <source>
        <dbReference type="ARBA" id="ARBA00004442"/>
    </source>
</evidence>
<evidence type="ECO:0000256" key="3">
    <source>
        <dbReference type="ARBA" id="ARBA00022729"/>
    </source>
</evidence>
<dbReference type="InterPro" id="IPR012944">
    <property type="entry name" value="SusD_RagB_dom"/>
</dbReference>
<keyword evidence="5" id="KW-0998">Cell outer membrane</keyword>
<dbReference type="InterPro" id="IPR033985">
    <property type="entry name" value="SusD-like_N"/>
</dbReference>
<proteinExistence type="inferred from homology"/>
<dbReference type="EMBL" id="ATDL01000012">
    <property type="protein sequence ID" value="ERJ59885.1"/>
    <property type="molecule type" value="Genomic_DNA"/>
</dbReference>
<dbReference type="AlphaFoldDB" id="U2HX83"/>
<dbReference type="STRING" id="1346330.M472_14025"/>
<accession>U2HX83</accession>
<keyword evidence="3" id="KW-0732">Signal</keyword>
<dbReference type="Pfam" id="PF07980">
    <property type="entry name" value="SusD_RagB"/>
    <property type="match status" value="1"/>
</dbReference>
<name>U2HX83_9SPHI</name>
<evidence type="ECO:0000259" key="7">
    <source>
        <dbReference type="Pfam" id="PF14322"/>
    </source>
</evidence>
<evidence type="ECO:0000313" key="9">
    <source>
        <dbReference type="Proteomes" id="UP000016584"/>
    </source>
</evidence>
<sequence>MRPTLTSDYQAIITGAYPGAEHFFTELYTDNYRYYNFTSYDNASVVTWFLPIYLWSDEYVPNGVSPDATWRNYYNYIYKANVVLEQVDGSEGDEKLKRSIKGEAHLIRAYCHFMLANIFAKHYHPANSSSDLGVPIVTAAEKDNNTIYKRNTVQEVYDFVEEEIFKGLELIDESTYKVPKHHFTTVSVYAFLSRFYLFKSNWEESLKYSNKVFDINYSIRDVFTDFDMYFPTSQFGQFSYNYFSVGKPNVLLMNYSLEWMSYFRSGFYGTEVRAAYAADDIRARLFTYNNATYRNWNMAKYKSVLSDNGNRYSDVPLFVLEEVIFNAAEANIKKQNPDFETATRLVNDVIGKRYRNTTIPYLNMSDYAGAEELFNAVLIEKNKELCFEGIRWFDIKRLNIPIKHHDGNKYVDLPADDLRRVVQIPLSERNANPDIIPNPR</sequence>
<dbReference type="PATRIC" id="fig|1346330.5.peg.1522"/>
<dbReference type="eggNOG" id="COG2956">
    <property type="taxonomic scope" value="Bacteria"/>
</dbReference>
<dbReference type="SUPFAM" id="SSF48452">
    <property type="entry name" value="TPR-like"/>
    <property type="match status" value="1"/>
</dbReference>
<evidence type="ECO:0000256" key="4">
    <source>
        <dbReference type="ARBA" id="ARBA00023136"/>
    </source>
</evidence>
<evidence type="ECO:0000256" key="5">
    <source>
        <dbReference type="ARBA" id="ARBA00023237"/>
    </source>
</evidence>
<dbReference type="Proteomes" id="UP000016584">
    <property type="component" value="Unassembled WGS sequence"/>
</dbReference>
<gene>
    <name evidence="8" type="ORF">M472_14025</name>
</gene>
<reference evidence="8 9" key="1">
    <citation type="journal article" date="2013" name="Genome Announc.">
        <title>The Draft Genome Sequence of Sphingomonas paucimobilis Strain HER1398 (Proteobacteria), Host to the Giant PAU Phage, Indicates That It Is a Member of the Genus Sphingobacterium (Bacteroidetes).</title>
        <authorList>
            <person name="White R.A.III."/>
            <person name="Suttle C.A."/>
        </authorList>
    </citation>
    <scope>NUCLEOTIDE SEQUENCE [LARGE SCALE GENOMIC DNA]</scope>
    <source>
        <strain evidence="8 9">HER1398</strain>
    </source>
</reference>
<evidence type="ECO:0000313" key="8">
    <source>
        <dbReference type="EMBL" id="ERJ59885.1"/>
    </source>
</evidence>
<dbReference type="Gene3D" id="1.25.40.390">
    <property type="match status" value="1"/>
</dbReference>
<evidence type="ECO:0000259" key="6">
    <source>
        <dbReference type="Pfam" id="PF07980"/>
    </source>
</evidence>
<dbReference type="Pfam" id="PF14322">
    <property type="entry name" value="SusD-like_3"/>
    <property type="match status" value="1"/>
</dbReference>
<protein>
    <recommendedName>
        <fullName evidence="10">RagB/SusD domain-containing protein</fullName>
    </recommendedName>
</protein>
<comment type="caution">
    <text evidence="8">The sequence shown here is derived from an EMBL/GenBank/DDBJ whole genome shotgun (WGS) entry which is preliminary data.</text>
</comment>
<dbReference type="InterPro" id="IPR011990">
    <property type="entry name" value="TPR-like_helical_dom_sf"/>
</dbReference>
<dbReference type="GO" id="GO:0009279">
    <property type="term" value="C:cell outer membrane"/>
    <property type="evidence" value="ECO:0007669"/>
    <property type="project" value="UniProtKB-SubCell"/>
</dbReference>
<keyword evidence="4" id="KW-0472">Membrane</keyword>
<comment type="similarity">
    <text evidence="2">Belongs to the SusD family.</text>
</comment>
<comment type="subcellular location">
    <subcellularLocation>
        <location evidence="1">Cell outer membrane</location>
    </subcellularLocation>
</comment>
<keyword evidence="9" id="KW-1185">Reference proteome</keyword>
<evidence type="ECO:0008006" key="10">
    <source>
        <dbReference type="Google" id="ProtNLM"/>
    </source>
</evidence>